<organism evidence="3 4">
    <name type="scientific">Brachybacterium nesterenkovii</name>
    <dbReference type="NCBI Taxonomy" id="47847"/>
    <lineage>
        <taxon>Bacteria</taxon>
        <taxon>Bacillati</taxon>
        <taxon>Actinomycetota</taxon>
        <taxon>Actinomycetes</taxon>
        <taxon>Micrococcales</taxon>
        <taxon>Dermabacteraceae</taxon>
        <taxon>Brachybacterium</taxon>
    </lineage>
</organism>
<dbReference type="EMBL" id="FWFG01000035">
    <property type="protein sequence ID" value="SLM89666.1"/>
    <property type="molecule type" value="Genomic_DNA"/>
</dbReference>
<accession>A0A1X6WW07</accession>
<dbReference type="RefSeq" id="WP_087102864.1">
    <property type="nucleotide sequence ID" value="NZ_FWFG01000035.1"/>
</dbReference>
<feature type="compositionally biased region" description="Low complexity" evidence="1">
    <location>
        <begin position="262"/>
        <end position="292"/>
    </location>
</feature>
<feature type="region of interest" description="Disordered" evidence="1">
    <location>
        <begin position="385"/>
        <end position="427"/>
    </location>
</feature>
<feature type="signal peptide" evidence="2">
    <location>
        <begin position="1"/>
        <end position="28"/>
    </location>
</feature>
<gene>
    <name evidence="3" type="ORF">FM110_03975</name>
</gene>
<evidence type="ECO:0008006" key="5">
    <source>
        <dbReference type="Google" id="ProtNLM"/>
    </source>
</evidence>
<dbReference type="OrthoDB" id="3775936at2"/>
<protein>
    <recommendedName>
        <fullName evidence="5">Secreted protein</fullName>
    </recommendedName>
</protein>
<dbReference type="Proteomes" id="UP000195981">
    <property type="component" value="Unassembled WGS sequence"/>
</dbReference>
<feature type="region of interest" description="Disordered" evidence="1">
    <location>
        <begin position="262"/>
        <end position="313"/>
    </location>
</feature>
<evidence type="ECO:0000313" key="3">
    <source>
        <dbReference type="EMBL" id="SLM89666.1"/>
    </source>
</evidence>
<evidence type="ECO:0000256" key="2">
    <source>
        <dbReference type="SAM" id="SignalP"/>
    </source>
</evidence>
<feature type="chain" id="PRO_5013230953" description="Secreted protein" evidence="2">
    <location>
        <begin position="29"/>
        <end position="562"/>
    </location>
</feature>
<evidence type="ECO:0000313" key="4">
    <source>
        <dbReference type="Proteomes" id="UP000195981"/>
    </source>
</evidence>
<sequence length="562" mass="57792">MRRRRAPRTALALLLVVGALGLTGCEVAEPDQWRFDGDPLLQADEDLASITDAWREHLQATDRLRIVPESAACYFTIEAPRTVTDQVACGPALAADGRTVFERARIGSFYERDGKVALGLIEAPQKAFTPIPRDEAGTPVAADGTLIVTDEDVTPPALPGLATGRVERLPSSPTDLELMGTIMDDTLAQDEGRRQLPVSESTVVASFAVADPAHDSAIRWAAPAGTHLVVVSVMPYLGVAALAQKDLTVTIRPGASAEPVVVDLAAPPPDDGTGAASSSDAAPSTGPSDGGASSDGGGASDARGAGADPGDLLLTMSEVDPATGEVIAVSGPALARYVMAVPDGEHARLELTDGVHHAGASSEPGDATSDFPRVHQVMSYGAHDLFPDSTAADSSAPNPGATGASGSLTVSASGTVHEPETEGGPRALSLPFEVFSSETSVYPGPVSWIDGGTPTAVYTSIDAELTDVELTVDQQPVPTAIDTHQAPSQDSSTARAGLLAAELPSATDGIIELTGTVRVTLSAPHQIDPAVATTVPPTTVLELPVTETFLVDESTTEGPRAW</sequence>
<keyword evidence="4" id="KW-1185">Reference proteome</keyword>
<keyword evidence="2" id="KW-0732">Signal</keyword>
<dbReference type="PROSITE" id="PS51257">
    <property type="entry name" value="PROKAR_LIPOPROTEIN"/>
    <property type="match status" value="1"/>
</dbReference>
<evidence type="ECO:0000256" key="1">
    <source>
        <dbReference type="SAM" id="MobiDB-lite"/>
    </source>
</evidence>
<dbReference type="AlphaFoldDB" id="A0A1X6WW07"/>
<feature type="compositionally biased region" description="Low complexity" evidence="1">
    <location>
        <begin position="300"/>
        <end position="311"/>
    </location>
</feature>
<name>A0A1X6WW07_9MICO</name>
<proteinExistence type="predicted"/>
<feature type="compositionally biased region" description="Polar residues" evidence="1">
    <location>
        <begin position="404"/>
        <end position="414"/>
    </location>
</feature>
<reference evidence="3 4" key="1">
    <citation type="submission" date="2017-02" db="EMBL/GenBank/DDBJ databases">
        <authorList>
            <person name="Peterson S.W."/>
        </authorList>
    </citation>
    <scope>NUCLEOTIDE SEQUENCE [LARGE SCALE GENOMIC DNA]</scope>
    <source>
        <strain evidence="3 4">CIP104813</strain>
    </source>
</reference>